<dbReference type="AlphaFoldDB" id="A0A7D8UT09"/>
<comment type="caution">
    <text evidence="1">The sequence shown here is derived from an EMBL/GenBank/DDBJ whole genome shotgun (WGS) entry which is preliminary data.</text>
</comment>
<dbReference type="Proteomes" id="UP000481288">
    <property type="component" value="Unassembled WGS sequence"/>
</dbReference>
<proteinExistence type="predicted"/>
<keyword evidence="2" id="KW-1185">Reference proteome</keyword>
<dbReference type="OrthoDB" id="2565331at2759"/>
<organism evidence="1 2">
    <name type="scientific">Lachnellula cervina</name>
    <dbReference type="NCBI Taxonomy" id="1316786"/>
    <lineage>
        <taxon>Eukaryota</taxon>
        <taxon>Fungi</taxon>
        <taxon>Dikarya</taxon>
        <taxon>Ascomycota</taxon>
        <taxon>Pezizomycotina</taxon>
        <taxon>Leotiomycetes</taxon>
        <taxon>Helotiales</taxon>
        <taxon>Lachnaceae</taxon>
        <taxon>Lachnellula</taxon>
    </lineage>
</organism>
<protein>
    <submittedName>
        <fullName evidence="1">Uncharacterized protein</fullName>
    </submittedName>
</protein>
<gene>
    <name evidence="1" type="ORF">LCER1_G004767</name>
</gene>
<name>A0A7D8UT09_9HELO</name>
<dbReference type="EMBL" id="QGMG01000136">
    <property type="protein sequence ID" value="TVY56752.1"/>
    <property type="molecule type" value="Genomic_DNA"/>
</dbReference>
<reference evidence="1 2" key="1">
    <citation type="submission" date="2018-05" db="EMBL/GenBank/DDBJ databases">
        <title>Whole genome sequencing for identification of molecular markers to develop diagnostic detection tools for the regulated plant pathogen Lachnellula willkommii.</title>
        <authorList>
            <person name="Giroux E."/>
            <person name="Bilodeau G."/>
        </authorList>
    </citation>
    <scope>NUCLEOTIDE SEQUENCE [LARGE SCALE GENOMIC DNA]</scope>
    <source>
        <strain evidence="1 2">CBS 625.97</strain>
    </source>
</reference>
<accession>A0A7D8UT09</accession>
<evidence type="ECO:0000313" key="2">
    <source>
        <dbReference type="Proteomes" id="UP000481288"/>
    </source>
</evidence>
<sequence length="82" mass="7879">MSLNSDKNKSGISSGVGWVTSTVDNRVSDVVNTAGNVVGTAGRGLTGETAKPVGGGLKYITNGIEGGAASVADGAKKAGGGK</sequence>
<evidence type="ECO:0000313" key="1">
    <source>
        <dbReference type="EMBL" id="TVY56752.1"/>
    </source>
</evidence>